<reference evidence="2" key="1">
    <citation type="submission" date="2022-11" db="UniProtKB">
        <authorList>
            <consortium name="WormBaseParasite"/>
        </authorList>
    </citation>
    <scope>IDENTIFICATION</scope>
</reference>
<dbReference type="Proteomes" id="UP000887580">
    <property type="component" value="Unplaced"/>
</dbReference>
<protein>
    <submittedName>
        <fullName evidence="2">Uncharacterized protein</fullName>
    </submittedName>
</protein>
<evidence type="ECO:0000313" key="2">
    <source>
        <dbReference type="WBParaSite" id="PS1159_v2.g5177.t1"/>
    </source>
</evidence>
<proteinExistence type="predicted"/>
<dbReference type="WBParaSite" id="PS1159_v2.g5177.t1">
    <property type="protein sequence ID" value="PS1159_v2.g5177.t1"/>
    <property type="gene ID" value="PS1159_v2.g5177"/>
</dbReference>
<evidence type="ECO:0000313" key="1">
    <source>
        <dbReference type="Proteomes" id="UP000887580"/>
    </source>
</evidence>
<organism evidence="1 2">
    <name type="scientific">Panagrolaimus sp. PS1159</name>
    <dbReference type="NCBI Taxonomy" id="55785"/>
    <lineage>
        <taxon>Eukaryota</taxon>
        <taxon>Metazoa</taxon>
        <taxon>Ecdysozoa</taxon>
        <taxon>Nematoda</taxon>
        <taxon>Chromadorea</taxon>
        <taxon>Rhabditida</taxon>
        <taxon>Tylenchina</taxon>
        <taxon>Panagrolaimomorpha</taxon>
        <taxon>Panagrolaimoidea</taxon>
        <taxon>Panagrolaimidae</taxon>
        <taxon>Panagrolaimus</taxon>
    </lineage>
</organism>
<name>A0AC35GH53_9BILA</name>
<sequence length="608" mass="68735">MDSQSPGISSQTNIRQLNYPAEYANPICKIIWSSFDYTSGPLLNLALKYSYGTSTSEHNSYHESITSSSSPLDNGSEQGQFEDIDDVFSSQLITVHEASETHLTDKDGSSSCTSCSEAAERSSDETLLKEMEESAVDSGIATNYSVHSELSQALSNSIHLFPDELTPSFSEMQAELSKLIDEDAPHFPSPPRATSVNSSKSSPMPIDSQNELLSSISGELGLPSISDEEYVSKHALAEQISGNFLPCDPVVHKLTVIPSRNLAFGSHIFWLNPSTKDSSMMAFSVLFNDTDESWYSEHQHFFDDFMEDLTQLFKAKYFSGYTNDEIASFLTQKFEQLISIVASVRTWPNGPRDLKLEDNLLYHCTKDNQQFLYKSIAGCIMSQGHTYIYGGQDFMEIRKMVITLSLFLNEKSRKLCTTPCATQVNEYLCLQVVNEKEVLEMRENIVSCRWPACIIDMNRKKVMFSGPYWKHRQQRENYQKQKICAIMRRSKKLVKRDLNLVNIHTLPSHYIKFLSILPSSNIGFGDILNHFHVMMRNEAKAFIDLIQNLSQPTSEAKSNPYSCKFKLIDVMNHLRITSMEGLYIVLANAENLLPSISDFITENAHLHN</sequence>
<accession>A0AC35GH53</accession>